<dbReference type="EMBL" id="ACUX02000019">
    <property type="protein sequence ID" value="EEZ60577.1"/>
    <property type="molecule type" value="Genomic_DNA"/>
</dbReference>
<dbReference type="AlphaFoldDB" id="D0WJM9"/>
<proteinExistence type="predicted"/>
<comment type="caution">
    <text evidence="1">The sequence shown here is derived from an EMBL/GenBank/DDBJ whole genome shotgun (WGS) entry which is preliminary data.</text>
</comment>
<organism evidence="1 2">
    <name type="scientific">Slackia exigua (strain ATCC 700122 / DSM 15923 / CIP 105133 / JCM 11022 / KCTC 5966 / S-7)</name>
    <dbReference type="NCBI Taxonomy" id="649764"/>
    <lineage>
        <taxon>Bacteria</taxon>
        <taxon>Bacillati</taxon>
        <taxon>Actinomycetota</taxon>
        <taxon>Coriobacteriia</taxon>
        <taxon>Eggerthellales</taxon>
        <taxon>Eggerthellaceae</taxon>
        <taxon>Slackia</taxon>
    </lineage>
</organism>
<gene>
    <name evidence="1" type="ORF">HMPREF0762_02056</name>
</gene>
<sequence>MPGDHAQWSQWQWRRPWRYAQRLRAMAAMRMRATITRNGGNAHARSDHA</sequence>
<accession>D0WJM9</accession>
<evidence type="ECO:0000313" key="1">
    <source>
        <dbReference type="EMBL" id="EEZ60577.1"/>
    </source>
</evidence>
<evidence type="ECO:0000313" key="2">
    <source>
        <dbReference type="Proteomes" id="UP000006001"/>
    </source>
</evidence>
<keyword evidence="2" id="KW-1185">Reference proteome</keyword>
<name>D0WJM9_SLAES</name>
<dbReference type="Proteomes" id="UP000006001">
    <property type="component" value="Unassembled WGS sequence"/>
</dbReference>
<protein>
    <submittedName>
        <fullName evidence="1">Uncharacterized protein</fullName>
    </submittedName>
</protein>
<dbReference type="HOGENOM" id="CLU_3140743_0_0_11"/>
<reference evidence="1" key="1">
    <citation type="submission" date="2009-10" db="EMBL/GenBank/DDBJ databases">
        <authorList>
            <person name="Weinstock G."/>
            <person name="Sodergren E."/>
            <person name="Clifton S."/>
            <person name="Fulton L."/>
            <person name="Fulton B."/>
            <person name="Courtney L."/>
            <person name="Fronick C."/>
            <person name="Harrison M."/>
            <person name="Strong C."/>
            <person name="Farmer C."/>
            <person name="Delahaunty K."/>
            <person name="Markovic C."/>
            <person name="Hall O."/>
            <person name="Minx P."/>
            <person name="Tomlinson C."/>
            <person name="Mitreva M."/>
            <person name="Nelson J."/>
            <person name="Hou S."/>
            <person name="Wollam A."/>
            <person name="Pepin K.H."/>
            <person name="Johnson M."/>
            <person name="Bhonagiri V."/>
            <person name="Nash W.E."/>
            <person name="Warren W."/>
            <person name="Chinwalla A."/>
            <person name="Mardis E.R."/>
            <person name="Wilson R.K."/>
        </authorList>
    </citation>
    <scope>NUCLEOTIDE SEQUENCE [LARGE SCALE GENOMIC DNA]</scope>
    <source>
        <strain evidence="1">ATCC 700122</strain>
    </source>
</reference>